<comment type="subcellular location">
    <subcellularLocation>
        <location evidence="1">Nucleus</location>
    </subcellularLocation>
</comment>
<evidence type="ECO:0000256" key="2">
    <source>
        <dbReference type="ARBA" id="ARBA00022737"/>
    </source>
</evidence>
<dbReference type="PANTHER" id="PTHR48039">
    <property type="entry name" value="RNA-BINDING MOTIF PROTEIN 14B"/>
    <property type="match status" value="1"/>
</dbReference>
<dbReference type="CDD" id="cd12416">
    <property type="entry name" value="RRM4_RBM28_like"/>
    <property type="match status" value="1"/>
</dbReference>
<feature type="compositionally biased region" description="Acidic residues" evidence="6">
    <location>
        <begin position="284"/>
        <end position="310"/>
    </location>
</feature>
<dbReference type="PROSITE" id="PS50102">
    <property type="entry name" value="RRM"/>
    <property type="match status" value="4"/>
</dbReference>
<evidence type="ECO:0000256" key="3">
    <source>
        <dbReference type="ARBA" id="ARBA00022884"/>
    </source>
</evidence>
<feature type="region of interest" description="Disordered" evidence="6">
    <location>
        <begin position="81"/>
        <end position="130"/>
    </location>
</feature>
<evidence type="ECO:0000256" key="5">
    <source>
        <dbReference type="PROSITE-ProRule" id="PRU00176"/>
    </source>
</evidence>
<proteinExistence type="evidence at transcript level"/>
<feature type="domain" description="RRM" evidence="7">
    <location>
        <begin position="510"/>
        <end position="601"/>
    </location>
</feature>
<dbReference type="SUPFAM" id="SSF54928">
    <property type="entry name" value="RNA-binding domain, RBD"/>
    <property type="match status" value="4"/>
</dbReference>
<dbReference type="GO" id="GO:0005730">
    <property type="term" value="C:nucleolus"/>
    <property type="evidence" value="ECO:0007669"/>
    <property type="project" value="TreeGrafter"/>
</dbReference>
<organism evidence="8">
    <name type="scientific">Hirondellea gigas</name>
    <dbReference type="NCBI Taxonomy" id="1518452"/>
    <lineage>
        <taxon>Eukaryota</taxon>
        <taxon>Metazoa</taxon>
        <taxon>Ecdysozoa</taxon>
        <taxon>Arthropoda</taxon>
        <taxon>Crustacea</taxon>
        <taxon>Multicrustacea</taxon>
        <taxon>Malacostraca</taxon>
        <taxon>Eumalacostraca</taxon>
        <taxon>Peracarida</taxon>
        <taxon>Amphipoda</taxon>
        <taxon>Amphilochidea</taxon>
        <taxon>Lysianassida</taxon>
        <taxon>Lysianassidira</taxon>
        <taxon>Lysianassoidea</taxon>
        <taxon>Lysianassidae</taxon>
        <taxon>Hirondellea</taxon>
    </lineage>
</organism>
<dbReference type="EMBL" id="IACF01002864">
    <property type="protein sequence ID" value="LAB68502.1"/>
    <property type="molecule type" value="mRNA"/>
</dbReference>
<feature type="compositionally biased region" description="Basic residues" evidence="6">
    <location>
        <begin position="707"/>
        <end position="718"/>
    </location>
</feature>
<feature type="region of interest" description="Disordered" evidence="6">
    <location>
        <begin position="609"/>
        <end position="718"/>
    </location>
</feature>
<feature type="domain" description="RRM" evidence="7">
    <location>
        <begin position="141"/>
        <end position="220"/>
    </location>
</feature>
<evidence type="ECO:0000313" key="8">
    <source>
        <dbReference type="EMBL" id="LAB68502.1"/>
    </source>
</evidence>
<reference evidence="8" key="1">
    <citation type="journal article" date="2018" name="Biosci. Biotechnol. Biochem.">
        <title>Polysaccharide hydrolase of the hadal zone amphipods Hirondellea gigas.</title>
        <authorList>
            <person name="Kobayashi H."/>
            <person name="Nagahama T."/>
            <person name="Arai W."/>
            <person name="Sasagawa Y."/>
            <person name="Umeda M."/>
            <person name="Hayashi T."/>
            <person name="Nikaido I."/>
            <person name="Watanabe H."/>
            <person name="Oguri K."/>
            <person name="Kitazato H."/>
            <person name="Fujioka K."/>
            <person name="Kido Y."/>
            <person name="Takami H."/>
        </authorList>
    </citation>
    <scope>NUCLEOTIDE SEQUENCE</scope>
    <source>
        <tissue evidence="8">Whole body</tissue>
    </source>
</reference>
<evidence type="ECO:0000256" key="1">
    <source>
        <dbReference type="ARBA" id="ARBA00004123"/>
    </source>
</evidence>
<dbReference type="PANTHER" id="PTHR48039:SF5">
    <property type="entry name" value="RNA-BINDING PROTEIN 28"/>
    <property type="match status" value="1"/>
</dbReference>
<dbReference type="InterPro" id="IPR000504">
    <property type="entry name" value="RRM_dom"/>
</dbReference>
<feature type="compositionally biased region" description="Basic residues" evidence="6">
    <location>
        <begin position="660"/>
        <end position="676"/>
    </location>
</feature>
<feature type="domain" description="RRM" evidence="7">
    <location>
        <begin position="359"/>
        <end position="444"/>
    </location>
</feature>
<feature type="domain" description="RRM" evidence="7">
    <location>
        <begin position="3"/>
        <end position="80"/>
    </location>
</feature>
<dbReference type="CDD" id="cd00590">
    <property type="entry name" value="RRM_SF"/>
    <property type="match status" value="1"/>
</dbReference>
<dbReference type="Pfam" id="PF00076">
    <property type="entry name" value="RRM_1"/>
    <property type="match status" value="4"/>
</dbReference>
<dbReference type="InterPro" id="IPR051945">
    <property type="entry name" value="RRM_MRD1_RNA_proc_ribogen"/>
</dbReference>
<dbReference type="AlphaFoldDB" id="A0A2P2I3A5"/>
<feature type="compositionally biased region" description="Low complexity" evidence="6">
    <location>
        <begin position="694"/>
        <end position="706"/>
    </location>
</feature>
<dbReference type="SMART" id="SM00360">
    <property type="entry name" value="RRM"/>
    <property type="match status" value="4"/>
</dbReference>
<name>A0A2P2I3A5_9CRUS</name>
<evidence type="ECO:0000256" key="6">
    <source>
        <dbReference type="SAM" id="MobiDB-lite"/>
    </source>
</evidence>
<feature type="region of interest" description="Disordered" evidence="6">
    <location>
        <begin position="245"/>
        <end position="323"/>
    </location>
</feature>
<accession>A0A2P2I3A5</accession>
<sequence>MNPSIVISNLPLDCNSYQISHHFGEIGIIKRSFLIKNDYKEFTGSAQVTYQDPAHAVEAIEKHNQTSFNGRSITVQLSEKERHIQKHRNEPNTKKRAREEIVDDSNKQSPKKTKKDEDSISLPEAEAELKPEEVYHKDQPGRLIIRNVSFQATNDDVANFFGKYGEIVDINFPRNNRVRNNLKGCVFIQYAEAADAVKAIKGCNLQKFLGRPIAVDHAMPKGKYQKAIKPKLEVKDELNAANNNTEVPLVTVEDDGGSKIPATTPDQKDGLDDSINSSIKAEDVKEDEFTDSDEDDDSEEDDDSDSEEEFPSANQPKTEVTKLDGKLVCNMEMKRETLERSDPKSYQHNAVSRDVEEGRTMFISSLAIDTTAFSIETVLSKFGELKYVMLVKDQFTEQPRGTAFAQFKSRDAADACLEASEDPTLQQQQLSVDGRVMEVRRACARASGDSIIVPVKGKDNRNLYLAKEGFIREGTQAAVGVSTFDLHLRRQREKVKQKLLANLHMFMSPTRLCVNNLPPSLKDPQLRQLFKKHAPPKARVVESRVMRYMGDLDEKGVARSRCYGFVAFSRPEDALAALRTINNNPDIFTLQRRPIVEFSIENRSVVNRKKRLQQNGKTSKAKGTKAVPDGSSGGEAGQQQLSKRAPFAGFNAKKGDIKSGSKRIHKHLDHKVRHRDRGGAKGKGFSKKTGNKGGAKTKSGPKPKSAANKKKVKKYSKT</sequence>
<dbReference type="Gene3D" id="3.30.70.330">
    <property type="match status" value="4"/>
</dbReference>
<feature type="compositionally biased region" description="Basic and acidic residues" evidence="6">
    <location>
        <begin position="81"/>
        <end position="106"/>
    </location>
</feature>
<dbReference type="InterPro" id="IPR035979">
    <property type="entry name" value="RBD_domain_sf"/>
</dbReference>
<evidence type="ECO:0000259" key="7">
    <source>
        <dbReference type="PROSITE" id="PS50102"/>
    </source>
</evidence>
<keyword evidence="3 5" id="KW-0694">RNA-binding</keyword>
<dbReference type="GO" id="GO:0003729">
    <property type="term" value="F:mRNA binding"/>
    <property type="evidence" value="ECO:0007669"/>
    <property type="project" value="TreeGrafter"/>
</dbReference>
<evidence type="ECO:0000256" key="4">
    <source>
        <dbReference type="ARBA" id="ARBA00023242"/>
    </source>
</evidence>
<keyword evidence="4" id="KW-0539">Nucleus</keyword>
<dbReference type="FunFam" id="3.30.70.330:FF:000182">
    <property type="entry name" value="RNA-binding motif protein 28"/>
    <property type="match status" value="1"/>
</dbReference>
<keyword evidence="2" id="KW-0677">Repeat</keyword>
<protein>
    <submittedName>
        <fullName evidence="8">RNA-binding protein 28-like</fullName>
    </submittedName>
</protein>
<dbReference type="InterPro" id="IPR012677">
    <property type="entry name" value="Nucleotide-bd_a/b_plait_sf"/>
</dbReference>